<dbReference type="SUPFAM" id="SSF52540">
    <property type="entry name" value="P-loop containing nucleoside triphosphate hydrolases"/>
    <property type="match status" value="1"/>
</dbReference>
<proteinExistence type="predicted"/>
<evidence type="ECO:0000256" key="4">
    <source>
        <dbReference type="ARBA" id="ARBA00022741"/>
    </source>
</evidence>
<evidence type="ECO:0000256" key="2">
    <source>
        <dbReference type="ARBA" id="ARBA00022490"/>
    </source>
</evidence>
<protein>
    <submittedName>
        <fullName evidence="9">Katanin p60 ATPase-containing subunit A1</fullName>
    </submittedName>
</protein>
<feature type="region of interest" description="Disordered" evidence="8">
    <location>
        <begin position="409"/>
        <end position="461"/>
    </location>
</feature>
<evidence type="ECO:0000256" key="7">
    <source>
        <dbReference type="ARBA" id="ARBA00023235"/>
    </source>
</evidence>
<evidence type="ECO:0000256" key="8">
    <source>
        <dbReference type="SAM" id="MobiDB-lite"/>
    </source>
</evidence>
<keyword evidence="3" id="KW-0493">Microtubule</keyword>
<comment type="subcellular location">
    <subcellularLocation>
        <location evidence="1">Cytoplasm</location>
        <location evidence="1">Cytoskeleton</location>
        <location evidence="1">Spindle</location>
    </subcellularLocation>
</comment>
<dbReference type="Proteomes" id="UP001412067">
    <property type="component" value="Unassembled WGS sequence"/>
</dbReference>
<evidence type="ECO:0000256" key="3">
    <source>
        <dbReference type="ARBA" id="ARBA00022701"/>
    </source>
</evidence>
<dbReference type="PANTHER" id="PTHR23074">
    <property type="entry name" value="AAA DOMAIN-CONTAINING"/>
    <property type="match status" value="1"/>
</dbReference>
<dbReference type="InterPro" id="IPR050304">
    <property type="entry name" value="MT-severing_AAA_ATPase"/>
</dbReference>
<keyword evidence="6" id="KW-0206">Cytoskeleton</keyword>
<evidence type="ECO:0000256" key="1">
    <source>
        <dbReference type="ARBA" id="ARBA00004186"/>
    </source>
</evidence>
<keyword evidence="4" id="KW-0547">Nucleotide-binding</keyword>
<name>A0ABR2N3S5_9ASPA</name>
<keyword evidence="2" id="KW-0963">Cytoplasm</keyword>
<evidence type="ECO:0000313" key="9">
    <source>
        <dbReference type="EMBL" id="KAK8970523.1"/>
    </source>
</evidence>
<evidence type="ECO:0000313" key="10">
    <source>
        <dbReference type="Proteomes" id="UP001412067"/>
    </source>
</evidence>
<gene>
    <name evidence="9" type="primary">AAA1</name>
    <name evidence="9" type="ORF">KSP40_PGU016260</name>
</gene>
<keyword evidence="10" id="KW-1185">Reference proteome</keyword>
<dbReference type="InterPro" id="IPR027417">
    <property type="entry name" value="P-loop_NTPase"/>
</dbReference>
<reference evidence="9 10" key="1">
    <citation type="journal article" date="2022" name="Nat. Plants">
        <title>Genomes of leafy and leafless Platanthera orchids illuminate the evolution of mycoheterotrophy.</title>
        <authorList>
            <person name="Li M.H."/>
            <person name="Liu K.W."/>
            <person name="Li Z."/>
            <person name="Lu H.C."/>
            <person name="Ye Q.L."/>
            <person name="Zhang D."/>
            <person name="Wang J.Y."/>
            <person name="Li Y.F."/>
            <person name="Zhong Z.M."/>
            <person name="Liu X."/>
            <person name="Yu X."/>
            <person name="Liu D.K."/>
            <person name="Tu X.D."/>
            <person name="Liu B."/>
            <person name="Hao Y."/>
            <person name="Liao X.Y."/>
            <person name="Jiang Y.T."/>
            <person name="Sun W.H."/>
            <person name="Chen J."/>
            <person name="Chen Y.Q."/>
            <person name="Ai Y."/>
            <person name="Zhai J.W."/>
            <person name="Wu S.S."/>
            <person name="Zhou Z."/>
            <person name="Hsiao Y.Y."/>
            <person name="Wu W.L."/>
            <person name="Chen Y.Y."/>
            <person name="Lin Y.F."/>
            <person name="Hsu J.L."/>
            <person name="Li C.Y."/>
            <person name="Wang Z.W."/>
            <person name="Zhao X."/>
            <person name="Zhong W.Y."/>
            <person name="Ma X.K."/>
            <person name="Ma L."/>
            <person name="Huang J."/>
            <person name="Chen G.Z."/>
            <person name="Huang M.Z."/>
            <person name="Huang L."/>
            <person name="Peng D.H."/>
            <person name="Luo Y.B."/>
            <person name="Zou S.Q."/>
            <person name="Chen S.P."/>
            <person name="Lan S."/>
            <person name="Tsai W.C."/>
            <person name="Van de Peer Y."/>
            <person name="Liu Z.J."/>
        </authorList>
    </citation>
    <scope>NUCLEOTIDE SEQUENCE [LARGE SCALE GENOMIC DNA]</scope>
    <source>
        <strain evidence="9">Lor288</strain>
    </source>
</reference>
<comment type="caution">
    <text evidence="9">The sequence shown here is derived from an EMBL/GenBank/DDBJ whole genome shotgun (WGS) entry which is preliminary data.</text>
</comment>
<dbReference type="PANTHER" id="PTHR23074:SF78">
    <property type="entry name" value="KATANIN P60 ATPASE-CONTAINING SUBUNIT A-LIKE 2"/>
    <property type="match status" value="1"/>
</dbReference>
<sequence>MRVGCNSPQFFELLGSRRDEWRRRGRRVHSLSVSLSHFQDFKIIFNARWGRKKEINKEDSNLDRNGMYSDGNAIKSADLKYPSDMAVFEQFEQQERHHETKVAANSGRSDGAFRCFRTPELADPSCSSPSKASCPVLATRPSLIDSHAARSCVLVTAAAGTSNRLPFLILLLRLDDLSTTTPVQDPVLQLKPLLPPFDSAETRSLAETLCRDILRSSPDVKWETIKGLENAKRLVKEAVVMPIKYPKYVLLITSQKSANTFRELLGILPGLMMAVLYFKGLLSPWKGILLFGPPGTGKDKNFRNGRGLTQIRSDQTITSVTGRKRTLVNHANGLREGSAQENARYLCKSDEGISCNQTDEKWRESSSIFLSANKGGGKPIPLISEIGTKTRGRRNHRFNERRVLDRYPLDTAAGRARRAPVGSLEHKKGRKSHSPKLPTTVGEEGGVDGSPRVGGDDAEGF</sequence>
<organism evidence="9 10">
    <name type="scientific">Platanthera guangdongensis</name>
    <dbReference type="NCBI Taxonomy" id="2320717"/>
    <lineage>
        <taxon>Eukaryota</taxon>
        <taxon>Viridiplantae</taxon>
        <taxon>Streptophyta</taxon>
        <taxon>Embryophyta</taxon>
        <taxon>Tracheophyta</taxon>
        <taxon>Spermatophyta</taxon>
        <taxon>Magnoliopsida</taxon>
        <taxon>Liliopsida</taxon>
        <taxon>Asparagales</taxon>
        <taxon>Orchidaceae</taxon>
        <taxon>Orchidoideae</taxon>
        <taxon>Orchideae</taxon>
        <taxon>Orchidinae</taxon>
        <taxon>Platanthera</taxon>
    </lineage>
</organism>
<dbReference type="EMBL" id="JBBWWR010000002">
    <property type="protein sequence ID" value="KAK8970523.1"/>
    <property type="molecule type" value="Genomic_DNA"/>
</dbReference>
<evidence type="ECO:0000256" key="5">
    <source>
        <dbReference type="ARBA" id="ARBA00022840"/>
    </source>
</evidence>
<accession>A0ABR2N3S5</accession>
<evidence type="ECO:0000256" key="6">
    <source>
        <dbReference type="ARBA" id="ARBA00023212"/>
    </source>
</evidence>
<keyword evidence="5" id="KW-0067">ATP-binding</keyword>
<dbReference type="Gene3D" id="3.40.50.300">
    <property type="entry name" value="P-loop containing nucleotide triphosphate hydrolases"/>
    <property type="match status" value="1"/>
</dbReference>
<keyword evidence="7" id="KW-0413">Isomerase</keyword>